<gene>
    <name evidence="12" type="ORF">FK529_12220</name>
</gene>
<keyword evidence="13" id="KW-1185">Reference proteome</keyword>
<dbReference type="EC" id="2.7.13.3" evidence="2"/>
<keyword evidence="10" id="KW-0812">Transmembrane</keyword>
<feature type="transmembrane region" description="Helical" evidence="10">
    <location>
        <begin position="78"/>
        <end position="98"/>
    </location>
</feature>
<feature type="compositionally biased region" description="Gly residues" evidence="9">
    <location>
        <begin position="399"/>
        <end position="414"/>
    </location>
</feature>
<dbReference type="PANTHER" id="PTHR24421">
    <property type="entry name" value="NITRATE/NITRITE SENSOR PROTEIN NARX-RELATED"/>
    <property type="match status" value="1"/>
</dbReference>
<evidence type="ECO:0000256" key="8">
    <source>
        <dbReference type="ARBA" id="ARBA00023012"/>
    </source>
</evidence>
<feature type="domain" description="Signal transduction histidine kinase subgroup 3 dimerisation and phosphoacceptor" evidence="11">
    <location>
        <begin position="243"/>
        <end position="305"/>
    </location>
</feature>
<dbReference type="GO" id="GO:0000155">
    <property type="term" value="F:phosphorelay sensor kinase activity"/>
    <property type="evidence" value="ECO:0007669"/>
    <property type="project" value="InterPro"/>
</dbReference>
<dbReference type="InterPro" id="IPR050482">
    <property type="entry name" value="Sensor_HK_TwoCompSys"/>
</dbReference>
<feature type="transmembrane region" description="Helical" evidence="10">
    <location>
        <begin position="154"/>
        <end position="174"/>
    </location>
</feature>
<feature type="transmembrane region" description="Helical" evidence="10">
    <location>
        <begin position="128"/>
        <end position="148"/>
    </location>
</feature>
<evidence type="ECO:0000313" key="12">
    <source>
        <dbReference type="EMBL" id="TWS19267.1"/>
    </source>
</evidence>
<sequence>MRCAPRHPRRGARSSNPCRCRASSTGRSGVSRGPSVRPSVPPRPNGSAVAQRFGPSADPVAPGVRQSRVMIMTRADRVMLALVLAGGWAIGTTISLIVDSSLPSLVLNAVASLGGAVTVWAEIRGANAAWSWGGAAVAAVAFTAAAAGPWGTPLWLAGASWIFVIVAGITASYADTALDGVLELAAGALAVLPIIPLAIDDPRLLVLAFLLTGAVNAAIMFGHRHRTAERRLEETRLEVQLTERRAMARELHDVIAHEVTGIVVLAQAGIAAGADSSGTLARIERSGARALADIRAMVGTLREPTDAPAPLAPSASASFGLRAALAELARNGPGERITVTVDPAADGEDVPDLVRLVAHRVVSEGVTNARRHAPGGSLRITVGRSARDIRVDVADDGPADGGVPGPGPGGGTGLVGLTERAATVGGEVAYGPDGNGWRLTATLPMHGVR</sequence>
<evidence type="ECO:0000256" key="5">
    <source>
        <dbReference type="ARBA" id="ARBA00022741"/>
    </source>
</evidence>
<dbReference type="GO" id="GO:0005524">
    <property type="term" value="F:ATP binding"/>
    <property type="evidence" value="ECO:0007669"/>
    <property type="project" value="UniProtKB-KW"/>
</dbReference>
<feature type="compositionally biased region" description="Basic residues" evidence="9">
    <location>
        <begin position="1"/>
        <end position="12"/>
    </location>
</feature>
<dbReference type="Gene3D" id="3.30.565.10">
    <property type="entry name" value="Histidine kinase-like ATPase, C-terminal domain"/>
    <property type="match status" value="1"/>
</dbReference>
<comment type="caution">
    <text evidence="12">The sequence shown here is derived from an EMBL/GenBank/DDBJ whole genome shotgun (WGS) entry which is preliminary data.</text>
</comment>
<evidence type="ECO:0000256" key="9">
    <source>
        <dbReference type="SAM" id="MobiDB-lite"/>
    </source>
</evidence>
<evidence type="ECO:0000256" key="4">
    <source>
        <dbReference type="ARBA" id="ARBA00022679"/>
    </source>
</evidence>
<keyword evidence="5" id="KW-0547">Nucleotide-binding</keyword>
<keyword evidence="7" id="KW-0067">ATP-binding</keyword>
<dbReference type="InterPro" id="IPR036890">
    <property type="entry name" value="HATPase_C_sf"/>
</dbReference>
<keyword evidence="4" id="KW-0808">Transferase</keyword>
<dbReference type="Gene3D" id="1.20.5.1930">
    <property type="match status" value="1"/>
</dbReference>
<dbReference type="Pfam" id="PF07730">
    <property type="entry name" value="HisKA_3"/>
    <property type="match status" value="1"/>
</dbReference>
<feature type="transmembrane region" description="Helical" evidence="10">
    <location>
        <begin position="181"/>
        <end position="199"/>
    </location>
</feature>
<evidence type="ECO:0000256" key="1">
    <source>
        <dbReference type="ARBA" id="ARBA00000085"/>
    </source>
</evidence>
<evidence type="ECO:0000256" key="2">
    <source>
        <dbReference type="ARBA" id="ARBA00012438"/>
    </source>
</evidence>
<protein>
    <recommendedName>
        <fullName evidence="2">histidine kinase</fullName>
        <ecNumber evidence="2">2.7.13.3</ecNumber>
    </recommendedName>
</protein>
<evidence type="ECO:0000313" key="13">
    <source>
        <dbReference type="Proteomes" id="UP000317291"/>
    </source>
</evidence>
<evidence type="ECO:0000256" key="10">
    <source>
        <dbReference type="SAM" id="Phobius"/>
    </source>
</evidence>
<comment type="catalytic activity">
    <reaction evidence="1">
        <text>ATP + protein L-histidine = ADP + protein N-phospho-L-histidine.</text>
        <dbReference type="EC" id="2.7.13.3"/>
    </reaction>
</comment>
<reference evidence="12 13" key="1">
    <citation type="submission" date="2019-06" db="EMBL/GenBank/DDBJ databases">
        <title>Tsukamurella conjunctivitidis sp. nov., Tsukamurella assacharolytica sp. nov. and Tsukamurella sputae sp. nov. isolated from patients with conjunctivitis, bacteraemia (lymphoma) and respiratory infection (sputum) in Hong Kong.</title>
        <authorList>
            <person name="Teng J.L.L."/>
            <person name="Lee H.H."/>
            <person name="Fong J.Y.H."/>
            <person name="Fok K.M.N."/>
            <person name="Lau S.K.P."/>
            <person name="Woo P.C.Y."/>
        </authorList>
    </citation>
    <scope>NUCLEOTIDE SEQUENCE [LARGE SCALE GENOMIC DNA]</scope>
    <source>
        <strain evidence="12 13">HKU71</strain>
    </source>
</reference>
<feature type="transmembrane region" description="Helical" evidence="10">
    <location>
        <begin position="104"/>
        <end position="121"/>
    </location>
</feature>
<name>A0A5C5R7V4_9ACTN</name>
<keyword evidence="8" id="KW-0902">Two-component regulatory system</keyword>
<dbReference type="SUPFAM" id="SSF55874">
    <property type="entry name" value="ATPase domain of HSP90 chaperone/DNA topoisomerase II/histidine kinase"/>
    <property type="match status" value="1"/>
</dbReference>
<dbReference type="EMBL" id="VIGW01000005">
    <property type="protein sequence ID" value="TWS19267.1"/>
    <property type="molecule type" value="Genomic_DNA"/>
</dbReference>
<feature type="compositionally biased region" description="Low complexity" evidence="9">
    <location>
        <begin position="23"/>
        <end position="38"/>
    </location>
</feature>
<feature type="region of interest" description="Disordered" evidence="9">
    <location>
        <begin position="1"/>
        <end position="60"/>
    </location>
</feature>
<dbReference type="GO" id="GO:0046983">
    <property type="term" value="F:protein dimerization activity"/>
    <property type="evidence" value="ECO:0007669"/>
    <property type="project" value="InterPro"/>
</dbReference>
<keyword evidence="10" id="KW-0472">Membrane</keyword>
<accession>A0A5C5R7V4</accession>
<evidence type="ECO:0000256" key="7">
    <source>
        <dbReference type="ARBA" id="ARBA00022840"/>
    </source>
</evidence>
<dbReference type="AlphaFoldDB" id="A0A5C5R7V4"/>
<proteinExistence type="predicted"/>
<feature type="transmembrane region" description="Helical" evidence="10">
    <location>
        <begin position="205"/>
        <end position="222"/>
    </location>
</feature>
<evidence type="ECO:0000256" key="3">
    <source>
        <dbReference type="ARBA" id="ARBA00022553"/>
    </source>
</evidence>
<keyword evidence="3" id="KW-0597">Phosphoprotein</keyword>
<dbReference type="PANTHER" id="PTHR24421:SF10">
    <property type="entry name" value="NITRATE_NITRITE SENSOR PROTEIN NARQ"/>
    <property type="match status" value="1"/>
</dbReference>
<dbReference type="GO" id="GO:0016020">
    <property type="term" value="C:membrane"/>
    <property type="evidence" value="ECO:0007669"/>
    <property type="project" value="InterPro"/>
</dbReference>
<keyword evidence="6" id="KW-0418">Kinase</keyword>
<evidence type="ECO:0000256" key="6">
    <source>
        <dbReference type="ARBA" id="ARBA00022777"/>
    </source>
</evidence>
<dbReference type="InterPro" id="IPR011712">
    <property type="entry name" value="Sig_transdc_His_kin_sub3_dim/P"/>
</dbReference>
<evidence type="ECO:0000259" key="11">
    <source>
        <dbReference type="Pfam" id="PF07730"/>
    </source>
</evidence>
<keyword evidence="10" id="KW-1133">Transmembrane helix</keyword>
<dbReference type="Proteomes" id="UP000317291">
    <property type="component" value="Unassembled WGS sequence"/>
</dbReference>
<feature type="region of interest" description="Disordered" evidence="9">
    <location>
        <begin position="395"/>
        <end position="414"/>
    </location>
</feature>
<organism evidence="12 13">
    <name type="scientific">Tsukamurella asaccharolytica</name>
    <dbReference type="NCBI Taxonomy" id="2592067"/>
    <lineage>
        <taxon>Bacteria</taxon>
        <taxon>Bacillati</taxon>
        <taxon>Actinomycetota</taxon>
        <taxon>Actinomycetes</taxon>
        <taxon>Mycobacteriales</taxon>
        <taxon>Tsukamurellaceae</taxon>
        <taxon>Tsukamurella</taxon>
    </lineage>
</organism>